<feature type="domain" description="Right handed beta helix" evidence="3">
    <location>
        <begin position="202"/>
        <end position="316"/>
    </location>
</feature>
<keyword evidence="4" id="KW-0456">Lyase</keyword>
<dbReference type="InterPro" id="IPR012334">
    <property type="entry name" value="Pectin_lyas_fold"/>
</dbReference>
<organism evidence="4 5">
    <name type="scientific">Vibrio nigripulchritudo SOn1</name>
    <dbReference type="NCBI Taxonomy" id="1238450"/>
    <lineage>
        <taxon>Bacteria</taxon>
        <taxon>Pseudomonadati</taxon>
        <taxon>Pseudomonadota</taxon>
        <taxon>Gammaproteobacteria</taxon>
        <taxon>Vibrionales</taxon>
        <taxon>Vibrionaceae</taxon>
        <taxon>Vibrio</taxon>
    </lineage>
</organism>
<sequence>MNNKFIPIALVSFLLTTPTHASGPASANVMDYGAVGNGITDDTSAFNDCLSNNQVCWVEPGKAFKVADVKMNEGNRLIGFGSVQYGMVKYQGSSPYDEALKPVLIGGSGNRSEPSIIDASYVSVGAGIEGITIDCGGQTMNGISGGSNQLTVQDVTIVGCKNGIGGSGQNQSIDSYTSSAHITNSTFGGNEIGVANLVDSFVVNGDFANNSNIGLYLGAGANANTIVNTRFEWNEGPGISSYGGTAQNSISNSFFDRNHGPGIVLIGVESMTISNSSFNRNGSINNAGNDAQIDMYNSSNISITGSTSSVGQDDGGIGVFTPKYIIAYGGTNKNISIAGMATSGKFSSSNPDGSYTVAPTKGQEPTEGYSVVGVNDIPDTQPTVTGITAYSGGGRSNATLLTSTVNTVSTAGANNASVKLTKCVTGRQQTIANESDKPIKVYGKGSDKINGNAAHLGIVQIEYSIATYVCVRSNNWARIMSKD</sequence>
<proteinExistence type="predicted"/>
<name>A0AAV2VW99_9VIBR</name>
<dbReference type="GO" id="GO:0016829">
    <property type="term" value="F:lyase activity"/>
    <property type="evidence" value="ECO:0007669"/>
    <property type="project" value="UniProtKB-KW"/>
</dbReference>
<dbReference type="SUPFAM" id="SSF51126">
    <property type="entry name" value="Pectin lyase-like"/>
    <property type="match status" value="1"/>
</dbReference>
<dbReference type="Proteomes" id="UP000018211">
    <property type="component" value="Unassembled WGS sequence"/>
</dbReference>
<keyword evidence="2" id="KW-0732">Signal</keyword>
<evidence type="ECO:0000313" key="4">
    <source>
        <dbReference type="EMBL" id="CCO49016.1"/>
    </source>
</evidence>
<evidence type="ECO:0000256" key="1">
    <source>
        <dbReference type="SAM" id="MobiDB-lite"/>
    </source>
</evidence>
<dbReference type="Gene3D" id="2.160.20.10">
    <property type="entry name" value="Single-stranded right-handed beta-helix, Pectin lyase-like"/>
    <property type="match status" value="1"/>
</dbReference>
<protein>
    <submittedName>
        <fullName evidence="4">Pectin lyase-like</fullName>
    </submittedName>
</protein>
<feature type="signal peptide" evidence="2">
    <location>
        <begin position="1"/>
        <end position="21"/>
    </location>
</feature>
<evidence type="ECO:0000313" key="5">
    <source>
        <dbReference type="Proteomes" id="UP000018211"/>
    </source>
</evidence>
<reference evidence="4 5" key="1">
    <citation type="journal article" date="2013" name="ISME J.">
        <title>Comparative genomics of pathogenic lineages of Vibrio nigripulchritudo identifies virulence-associated traits.</title>
        <authorList>
            <person name="Goudenege D."/>
            <person name="Labreuche Y."/>
            <person name="Krin E."/>
            <person name="Ansquer D."/>
            <person name="Mangenot S."/>
            <person name="Calteau A."/>
            <person name="Medigue C."/>
            <person name="Mazel D."/>
            <person name="Polz M.F."/>
            <person name="Le Roux F."/>
        </authorList>
    </citation>
    <scope>NUCLEOTIDE SEQUENCE [LARGE SCALE GENOMIC DNA]</scope>
    <source>
        <strain evidence="4 5">SOn1</strain>
    </source>
</reference>
<dbReference type="RefSeq" id="WP_022613305.1">
    <property type="nucleotide sequence ID" value="NZ_LK391965.1"/>
</dbReference>
<evidence type="ECO:0000256" key="2">
    <source>
        <dbReference type="SAM" id="SignalP"/>
    </source>
</evidence>
<dbReference type="AlphaFoldDB" id="A0AAV2VW99"/>
<comment type="caution">
    <text evidence="4">The sequence shown here is derived from an EMBL/GenBank/DDBJ whole genome shotgun (WGS) entry which is preliminary data.</text>
</comment>
<dbReference type="InterPro" id="IPR039448">
    <property type="entry name" value="Beta_helix"/>
</dbReference>
<gene>
    <name evidence="4" type="ORF">VIBNISOn1_770037</name>
</gene>
<dbReference type="Pfam" id="PF13229">
    <property type="entry name" value="Beta_helix"/>
    <property type="match status" value="1"/>
</dbReference>
<dbReference type="EMBL" id="CAOF01000172">
    <property type="protein sequence ID" value="CCO49016.1"/>
    <property type="molecule type" value="Genomic_DNA"/>
</dbReference>
<evidence type="ECO:0000259" key="3">
    <source>
        <dbReference type="Pfam" id="PF13229"/>
    </source>
</evidence>
<dbReference type="InterPro" id="IPR011050">
    <property type="entry name" value="Pectin_lyase_fold/virulence"/>
</dbReference>
<accession>A0AAV2VW99</accession>
<feature type="region of interest" description="Disordered" evidence="1">
    <location>
        <begin position="348"/>
        <end position="368"/>
    </location>
</feature>
<feature type="chain" id="PRO_5043449911" evidence="2">
    <location>
        <begin position="22"/>
        <end position="483"/>
    </location>
</feature>